<evidence type="ECO:0000259" key="13">
    <source>
        <dbReference type="Pfam" id="PF11838"/>
    </source>
</evidence>
<keyword evidence="7 11" id="KW-0482">Metalloprotease</keyword>
<dbReference type="InterPro" id="IPR034016">
    <property type="entry name" value="M1_APN-typ"/>
</dbReference>
<evidence type="ECO:0000256" key="4">
    <source>
        <dbReference type="ARBA" id="ARBA00022723"/>
    </source>
</evidence>
<dbReference type="FunFam" id="1.10.390.10:FF:000001">
    <property type="entry name" value="Aminopeptidase"/>
    <property type="match status" value="1"/>
</dbReference>
<dbReference type="CDD" id="cd09601">
    <property type="entry name" value="M1_APN-Q_like"/>
    <property type="match status" value="1"/>
</dbReference>
<evidence type="ECO:0000256" key="2">
    <source>
        <dbReference type="ARBA" id="ARBA00022438"/>
    </source>
</evidence>
<dbReference type="PANTHER" id="PTHR11533">
    <property type="entry name" value="PROTEASE M1 ZINC METALLOPROTEASE"/>
    <property type="match status" value="1"/>
</dbReference>
<comment type="cofactor">
    <cofactor evidence="9 11">
        <name>Zn(2+)</name>
        <dbReference type="ChEBI" id="CHEBI:29105"/>
    </cofactor>
    <text evidence="9 11">Binds 1 zinc ion per subunit.</text>
</comment>
<dbReference type="Gene3D" id="2.60.40.1730">
    <property type="entry name" value="tricorn interacting facor f3 domain"/>
    <property type="match status" value="1"/>
</dbReference>
<dbReference type="GO" id="GO:0008270">
    <property type="term" value="F:zinc ion binding"/>
    <property type="evidence" value="ECO:0007669"/>
    <property type="project" value="UniProtKB-UniRule"/>
</dbReference>
<feature type="binding site" evidence="9">
    <location>
        <position position="317"/>
    </location>
    <ligand>
        <name>Zn(2+)</name>
        <dbReference type="ChEBI" id="CHEBI:29105"/>
        <note>catalytic</note>
    </ligand>
</feature>
<evidence type="ECO:0000256" key="9">
    <source>
        <dbReference type="PIRSR" id="PIRSR634016-3"/>
    </source>
</evidence>
<dbReference type="SUPFAM" id="SSF55486">
    <property type="entry name" value="Metalloproteases ('zincins'), catalytic domain"/>
    <property type="match status" value="1"/>
</dbReference>
<keyword evidence="2 11" id="KW-0031">Aminopeptidase</keyword>
<protein>
    <recommendedName>
        <fullName evidence="11">Aminopeptidase</fullName>
        <ecNumber evidence="11">3.4.11.-</ecNumber>
    </recommendedName>
</protein>
<dbReference type="SUPFAM" id="SSF63737">
    <property type="entry name" value="Leukotriene A4 hydrolase N-terminal domain"/>
    <property type="match status" value="1"/>
</dbReference>
<keyword evidence="4 9" id="KW-0479">Metal-binding</keyword>
<evidence type="ECO:0000313" key="16">
    <source>
        <dbReference type="Proteomes" id="UP000785200"/>
    </source>
</evidence>
<dbReference type="Gene3D" id="1.10.390.10">
    <property type="entry name" value="Neutral Protease Domain 2"/>
    <property type="match status" value="1"/>
</dbReference>
<dbReference type="EC" id="3.4.11.-" evidence="11"/>
<dbReference type="InterPro" id="IPR024571">
    <property type="entry name" value="ERAP1-like_C_dom"/>
</dbReference>
<proteinExistence type="inferred from homology"/>
<reference evidence="15" key="1">
    <citation type="submission" date="2019-07" db="EMBL/GenBank/DDBJ databases">
        <title>Hyphodiscus hymeniophilus genome sequencing and assembly.</title>
        <authorList>
            <person name="Kramer G."/>
            <person name="Nodwell J."/>
        </authorList>
    </citation>
    <scope>NUCLEOTIDE SEQUENCE</scope>
    <source>
        <strain evidence="15">ATCC 34498</strain>
    </source>
</reference>
<comment type="caution">
    <text evidence="15">The sequence shown here is derived from an EMBL/GenBank/DDBJ whole genome shotgun (WGS) entry which is preliminary data.</text>
</comment>
<dbReference type="InterPro" id="IPR014782">
    <property type="entry name" value="Peptidase_M1_dom"/>
</dbReference>
<feature type="site" description="Transition state stabilizer" evidence="10">
    <location>
        <position position="399"/>
    </location>
</feature>
<dbReference type="GO" id="GO:0070006">
    <property type="term" value="F:metalloaminopeptidase activity"/>
    <property type="evidence" value="ECO:0007669"/>
    <property type="project" value="TreeGrafter"/>
</dbReference>
<dbReference type="Pfam" id="PF11838">
    <property type="entry name" value="ERAP1_C"/>
    <property type="match status" value="1"/>
</dbReference>
<evidence type="ECO:0000256" key="10">
    <source>
        <dbReference type="PIRSR" id="PIRSR634016-4"/>
    </source>
</evidence>
<keyword evidence="16" id="KW-1185">Reference proteome</keyword>
<dbReference type="FunFam" id="2.60.40.1730:FF:000002">
    <property type="entry name" value="Aminopeptidase"/>
    <property type="match status" value="1"/>
</dbReference>
<sequence length="874" mass="98827">MTSSEPLASASSEREILPQHLKAIHYDLTVEPHLEEATEFDGTVAIDLEVVEETSSITLNAIDLEISKTEVITEDGIPIETFELEFDKVRERVIIGLKQKVTAGQKIKLEQTFKGSLLHNAAAFFRSPVVKDGKTKWMASTQLEATDARRVFPCFDEPASKATFTVTLIADKDLTCLSNMDVESEQDVGKGKKKVTFNKTPPMSTYILAFAVGDFNFIETNNFRVPVRVYATADNNIEHGRFNLEHTARILKTFERIFDIEYPLPKLDMIAVPSHEGAMENWGLIIFGDSFLLVDEKESSAEAFRQSGSTVVHEVAHQWFGNLVTMEFWDGLWLNESFADWAELYAWETLDPSWQMWLQYAVGGYQEGLVSYSNKASHPIEVPVNKATEINQIFDDISYNKGCGVIRMISRHLGVEIFIKGVQNYLKEAAYGNALTSDLWAALSEVSGKDVAKMMGTWTKHIGYPVIHVTENESAETITVTQHRYLQDGSQNPEDDTVLYPLKLRIRTKHGVDDEIELVERSKTVKVSPAHFFKLNADHFGFYRVLYSPKRLEILAQNLKDNFLPHEDKIGLISDALAMAGSGHSKTSSVLTLLESFVEETNFFVWKEALRNLRIIIQTWDFEDQSVKDGLKGFRTRLVSKFLHKQGWHFKDSDHKVEQMSKALLFGNGGDDPKVKEAAKEMFQAFLAGDTKAINVNIQESVFAIALENGGVKEYNAIQQSLKTMSSIDSRNISVGSLGFNSRPELMSRTLSYSLSPEILAINETDRVLESLSKHAAGKEALWEWFKNNYDEINQKIGGGIGRFARAVKLCTENLNTREQCEDVKKFFDGKDTEEYNVYLAQSIGMIEAKVSWVDRDREDVKQWLEKRGYSKTS</sequence>
<evidence type="ECO:0000256" key="8">
    <source>
        <dbReference type="PIRSR" id="PIRSR634016-1"/>
    </source>
</evidence>
<dbReference type="Proteomes" id="UP000785200">
    <property type="component" value="Unassembled WGS sequence"/>
</dbReference>
<feature type="domain" description="Peptidase M1 membrane alanine aminopeptidase" evidence="12">
    <location>
        <begin position="242"/>
        <end position="458"/>
    </location>
</feature>
<feature type="binding site" evidence="9">
    <location>
        <position position="313"/>
    </location>
    <ligand>
        <name>Zn(2+)</name>
        <dbReference type="ChEBI" id="CHEBI:29105"/>
        <note>catalytic</note>
    </ligand>
</feature>
<evidence type="ECO:0000313" key="15">
    <source>
        <dbReference type="EMBL" id="KAG0651089.1"/>
    </source>
</evidence>
<evidence type="ECO:0000256" key="7">
    <source>
        <dbReference type="ARBA" id="ARBA00023049"/>
    </source>
</evidence>
<keyword evidence="5 11" id="KW-0378">Hydrolase</keyword>
<dbReference type="InterPro" id="IPR001930">
    <property type="entry name" value="Peptidase_M1"/>
</dbReference>
<comment type="similarity">
    <text evidence="1 11">Belongs to the peptidase M1 family.</text>
</comment>
<dbReference type="InterPro" id="IPR050344">
    <property type="entry name" value="Peptidase_M1_aminopeptidases"/>
</dbReference>
<dbReference type="GO" id="GO:0043171">
    <property type="term" value="P:peptide catabolic process"/>
    <property type="evidence" value="ECO:0007669"/>
    <property type="project" value="TreeGrafter"/>
</dbReference>
<evidence type="ECO:0000256" key="11">
    <source>
        <dbReference type="RuleBase" id="RU364040"/>
    </source>
</evidence>
<dbReference type="Pfam" id="PF01433">
    <property type="entry name" value="Peptidase_M1"/>
    <property type="match status" value="1"/>
</dbReference>
<dbReference type="EMBL" id="VNKQ01000005">
    <property type="protein sequence ID" value="KAG0651089.1"/>
    <property type="molecule type" value="Genomic_DNA"/>
</dbReference>
<feature type="active site" description="Proton acceptor" evidence="8">
    <location>
        <position position="314"/>
    </location>
</feature>
<feature type="binding site" evidence="9">
    <location>
        <position position="336"/>
    </location>
    <ligand>
        <name>Zn(2+)</name>
        <dbReference type="ChEBI" id="CHEBI:29105"/>
        <note>catalytic</note>
    </ligand>
</feature>
<dbReference type="InterPro" id="IPR045357">
    <property type="entry name" value="Aminopeptidase_N-like_N"/>
</dbReference>
<evidence type="ECO:0000256" key="5">
    <source>
        <dbReference type="ARBA" id="ARBA00022801"/>
    </source>
</evidence>
<gene>
    <name evidence="15" type="ORF">D0Z07_2346</name>
</gene>
<evidence type="ECO:0000259" key="12">
    <source>
        <dbReference type="Pfam" id="PF01433"/>
    </source>
</evidence>
<dbReference type="PANTHER" id="PTHR11533:SF174">
    <property type="entry name" value="PUROMYCIN-SENSITIVE AMINOPEPTIDASE-RELATED"/>
    <property type="match status" value="1"/>
</dbReference>
<evidence type="ECO:0000256" key="1">
    <source>
        <dbReference type="ARBA" id="ARBA00010136"/>
    </source>
</evidence>
<evidence type="ECO:0000259" key="14">
    <source>
        <dbReference type="Pfam" id="PF17900"/>
    </source>
</evidence>
<evidence type="ECO:0000256" key="6">
    <source>
        <dbReference type="ARBA" id="ARBA00022833"/>
    </source>
</evidence>
<feature type="domain" description="Aminopeptidase N-like N-terminal" evidence="14">
    <location>
        <begin position="24"/>
        <end position="207"/>
    </location>
</feature>
<feature type="domain" description="ERAP1-like C-terminal" evidence="13">
    <location>
        <begin position="532"/>
        <end position="848"/>
    </location>
</feature>
<dbReference type="PRINTS" id="PR00756">
    <property type="entry name" value="ALADIPTASE"/>
</dbReference>
<name>A0A9P7AZI0_9HELO</name>
<keyword evidence="3 11" id="KW-0645">Protease</keyword>
<dbReference type="AlphaFoldDB" id="A0A9P7AZI0"/>
<dbReference type="InterPro" id="IPR042097">
    <property type="entry name" value="Aminopeptidase_N-like_N_sf"/>
</dbReference>
<dbReference type="GO" id="GO:0005737">
    <property type="term" value="C:cytoplasm"/>
    <property type="evidence" value="ECO:0007669"/>
    <property type="project" value="TreeGrafter"/>
</dbReference>
<organism evidence="15 16">
    <name type="scientific">Hyphodiscus hymeniophilus</name>
    <dbReference type="NCBI Taxonomy" id="353542"/>
    <lineage>
        <taxon>Eukaryota</taxon>
        <taxon>Fungi</taxon>
        <taxon>Dikarya</taxon>
        <taxon>Ascomycota</taxon>
        <taxon>Pezizomycotina</taxon>
        <taxon>Leotiomycetes</taxon>
        <taxon>Helotiales</taxon>
        <taxon>Hyphodiscaceae</taxon>
        <taxon>Hyphodiscus</taxon>
    </lineage>
</organism>
<keyword evidence="6 9" id="KW-0862">Zinc</keyword>
<dbReference type="GO" id="GO:0006508">
    <property type="term" value="P:proteolysis"/>
    <property type="evidence" value="ECO:0007669"/>
    <property type="project" value="UniProtKB-KW"/>
</dbReference>
<dbReference type="GO" id="GO:0016020">
    <property type="term" value="C:membrane"/>
    <property type="evidence" value="ECO:0007669"/>
    <property type="project" value="TreeGrafter"/>
</dbReference>
<evidence type="ECO:0000256" key="3">
    <source>
        <dbReference type="ARBA" id="ARBA00022670"/>
    </source>
</evidence>
<dbReference type="InterPro" id="IPR027268">
    <property type="entry name" value="Peptidase_M4/M1_CTD_sf"/>
</dbReference>
<accession>A0A9P7AZI0</accession>
<dbReference type="Gene3D" id="2.60.40.1910">
    <property type="match status" value="1"/>
</dbReference>
<dbReference type="GO" id="GO:0042277">
    <property type="term" value="F:peptide binding"/>
    <property type="evidence" value="ECO:0007669"/>
    <property type="project" value="TreeGrafter"/>
</dbReference>
<dbReference type="Gene3D" id="1.25.50.20">
    <property type="match status" value="1"/>
</dbReference>
<dbReference type="OrthoDB" id="10031169at2759"/>
<dbReference type="Pfam" id="PF17900">
    <property type="entry name" value="Peptidase_M1_N"/>
    <property type="match status" value="1"/>
</dbReference>